<organism evidence="3 4">
    <name type="scientific">Glutamicibacter mishrai</name>
    <dbReference type="NCBI Taxonomy" id="1775880"/>
    <lineage>
        <taxon>Bacteria</taxon>
        <taxon>Bacillati</taxon>
        <taxon>Actinomycetota</taxon>
        <taxon>Actinomycetes</taxon>
        <taxon>Micrococcales</taxon>
        <taxon>Micrococcaceae</taxon>
        <taxon>Glutamicibacter</taxon>
    </lineage>
</organism>
<name>A0A6H0SI44_9MICC</name>
<reference evidence="3 4" key="1">
    <citation type="submission" date="2018-09" db="EMBL/GenBank/DDBJ databases">
        <title>Glutamicibacter mishrai S5-52T (LMG 29155T = KCTC 39846T).</title>
        <authorList>
            <person name="Das S.K."/>
        </authorList>
    </citation>
    <scope>NUCLEOTIDE SEQUENCE [LARGE SCALE GENOMIC DNA]</scope>
    <source>
        <strain evidence="3 4">S5-52</strain>
    </source>
</reference>
<feature type="compositionally biased region" description="Basic and acidic residues" evidence="1">
    <location>
        <begin position="207"/>
        <end position="232"/>
    </location>
</feature>
<evidence type="ECO:0000313" key="4">
    <source>
        <dbReference type="Proteomes" id="UP000502331"/>
    </source>
</evidence>
<dbReference type="Gene3D" id="3.90.50.10">
    <property type="entry name" value="Photosynthetic Reaction Center, subunit H, domain 2"/>
    <property type="match status" value="1"/>
</dbReference>
<evidence type="ECO:0000259" key="2">
    <source>
        <dbReference type="Pfam" id="PF09557"/>
    </source>
</evidence>
<keyword evidence="4" id="KW-1185">Reference proteome</keyword>
<feature type="region of interest" description="Disordered" evidence="1">
    <location>
        <begin position="115"/>
        <end position="264"/>
    </location>
</feature>
<dbReference type="InterPro" id="IPR014747">
    <property type="entry name" value="Bac_photo_RC_H_C"/>
</dbReference>
<dbReference type="SUPFAM" id="SSF50346">
    <property type="entry name" value="PRC-barrel domain"/>
    <property type="match status" value="1"/>
</dbReference>
<evidence type="ECO:0000256" key="1">
    <source>
        <dbReference type="SAM" id="MobiDB-lite"/>
    </source>
</evidence>
<dbReference type="GO" id="GO:0030077">
    <property type="term" value="C:plasma membrane light-harvesting complex"/>
    <property type="evidence" value="ECO:0007669"/>
    <property type="project" value="InterPro"/>
</dbReference>
<evidence type="ECO:0000313" key="3">
    <source>
        <dbReference type="EMBL" id="QIV86850.1"/>
    </source>
</evidence>
<protein>
    <submittedName>
        <fullName evidence="3">DUF2382 domain-containing protein</fullName>
    </submittedName>
</protein>
<dbReference type="InterPro" id="IPR011033">
    <property type="entry name" value="PRC_barrel-like_sf"/>
</dbReference>
<accession>A0A6H0SI44</accession>
<dbReference type="Pfam" id="PF09557">
    <property type="entry name" value="DUF2382"/>
    <property type="match status" value="1"/>
</dbReference>
<gene>
    <name evidence="3" type="ORF">D3791_06685</name>
</gene>
<dbReference type="EMBL" id="CP032549">
    <property type="protein sequence ID" value="QIV86850.1"/>
    <property type="molecule type" value="Genomic_DNA"/>
</dbReference>
<dbReference type="InterPro" id="IPR019060">
    <property type="entry name" value="DUF2382"/>
</dbReference>
<feature type="compositionally biased region" description="Basic and acidic residues" evidence="1">
    <location>
        <begin position="121"/>
        <end position="133"/>
    </location>
</feature>
<dbReference type="PANTHER" id="PTHR38463">
    <property type="entry name" value="STRESS RESPONSE PROTEIN YSNF"/>
    <property type="match status" value="1"/>
</dbReference>
<sequence>MISTEQLQELSAIGGTVIGPDGQKIGKFGQIFLDDRSGQPEWATVRTGLFGLSESFVPLSQATVAGDTLSVPYDKQTVKDAPNIDPEGQLTPEQEQELYHYYSLSYHEADQAAVQPGVPDTDARAEYSREDVRGPGAGAPRSSAVRSEEQPQVGTEGVETGKVRLRKHVVTRDAATTVPLSHGEARHEREPITDSAAAGTSGELAGDEQKAALDEERPAAKKAVDPVERVSLEEEAITEEERREAQLRMEQAQAEGWEGGRQTR</sequence>
<dbReference type="InterPro" id="IPR052967">
    <property type="entry name" value="Stress_Response_Assoc"/>
</dbReference>
<feature type="compositionally biased region" description="Basic and acidic residues" evidence="1">
    <location>
        <begin position="183"/>
        <end position="192"/>
    </location>
</feature>
<dbReference type="AlphaFoldDB" id="A0A6H0SI44"/>
<dbReference type="GO" id="GO:0019684">
    <property type="term" value="P:photosynthesis, light reaction"/>
    <property type="evidence" value="ECO:0007669"/>
    <property type="project" value="InterPro"/>
</dbReference>
<dbReference type="RefSeq" id="WP_172511692.1">
    <property type="nucleotide sequence ID" value="NZ_CP032549.1"/>
</dbReference>
<dbReference type="PANTHER" id="PTHR38463:SF1">
    <property type="entry name" value="STRESS RESPONSE PROTEIN YSNF"/>
    <property type="match status" value="1"/>
</dbReference>
<feature type="domain" description="DUF2382" evidence="2">
    <location>
        <begin position="146"/>
        <end position="252"/>
    </location>
</feature>
<dbReference type="Proteomes" id="UP000502331">
    <property type="component" value="Chromosome"/>
</dbReference>
<proteinExistence type="predicted"/>